<dbReference type="GO" id="GO:0016787">
    <property type="term" value="F:hydrolase activity"/>
    <property type="evidence" value="ECO:0007669"/>
    <property type="project" value="InterPro"/>
</dbReference>
<dbReference type="Gene3D" id="3.10.20.70">
    <property type="entry name" value="Glutamine synthetase, N-terminal domain"/>
    <property type="match status" value="1"/>
</dbReference>
<evidence type="ECO:0000256" key="3">
    <source>
        <dbReference type="RuleBase" id="RU000384"/>
    </source>
</evidence>
<dbReference type="SMART" id="SM01230">
    <property type="entry name" value="Gln-synt_C"/>
    <property type="match status" value="1"/>
</dbReference>
<sequence>MNAHQKATLHHAIQTTPIIDNHAHPLLKQSSLAKHALLSIASEAQGDALTASTSSLPHLRAVKQLARKLGCESSWEAVEAAIEEKRGHGYRDWIGVCLAGIACVLVDDGLDGLGDVEPQFFIKQLDRVIGEALVDDAVVGFKSVICYRTGLAISPSATDCDLKTFTLIFTQRKKLNAQPFTRVNHVQINDYLVHRLAHLISNHNPPKPIQFHTGLGDNDLTLTTASPSHLQPFIRLYPSVPVVLLHSGYPFVCEAGYLAAMYANVYADIGEVFPFLGRDAQEGVLRQMLGLCPASKILWSTDGHWFPETYFLAVVQMREVFEKVLGGFVRKGDLSLGQAVGLVEDVLFNNSNRLYRLGLEMNKTSGSDTVTDNTNMDKMLQLGSSIRFLRVCWLDMTSTARLRSLPTPQVLTQLQSNSCLTVGITKAALGITQNDGIVSGVSVVGEWHLRADFSSLRLGPRPGHATVMGDFLDHDGSEVGLCPRTLLRKAVATFQARDISFSLGFEIELVLFRRVGHELENCSDGGHAWATARAMDSEAAISVLEEAVERLALAGIMVEMIHAESATGQYELVLPQAPPLEAVDTLLLARSIISCCADAAGYRATLHPKPIPNGCGTASHVHLSMTSPAYESFYAGVLTHLRAICAFTLSSPVSYDRVKEGTFAGGTWVTWGTQNRETALRKIKDSHWEVKCMDGLANPYLAISAILFAGWLGLEGG</sequence>
<dbReference type="InterPro" id="IPR008146">
    <property type="entry name" value="Gln_synth_cat_dom"/>
</dbReference>
<dbReference type="PANTHER" id="PTHR43383">
    <property type="entry name" value="NODULIN 6"/>
    <property type="match status" value="1"/>
</dbReference>
<dbReference type="SUPFAM" id="SSF55931">
    <property type="entry name" value="Glutamine synthetase/guanido kinase"/>
    <property type="match status" value="1"/>
</dbReference>
<dbReference type="InterPro" id="IPR036651">
    <property type="entry name" value="Gln_synt_N_sf"/>
</dbReference>
<dbReference type="InterPro" id="IPR014746">
    <property type="entry name" value="Gln_synth/guanido_kin_cat_dom"/>
</dbReference>
<dbReference type="InterPro" id="IPR006680">
    <property type="entry name" value="Amidohydro-rel"/>
</dbReference>
<comment type="similarity">
    <text evidence="2 3">Belongs to the glutamine synthetase family.</text>
</comment>
<dbReference type="PROSITE" id="PS51987">
    <property type="entry name" value="GS_CATALYTIC"/>
    <property type="match status" value="1"/>
</dbReference>
<evidence type="ECO:0000313" key="6">
    <source>
        <dbReference type="Proteomes" id="UP000226431"/>
    </source>
</evidence>
<name>A0A2C5YJ33_9HYPO</name>
<evidence type="ECO:0000259" key="4">
    <source>
        <dbReference type="PROSITE" id="PS51987"/>
    </source>
</evidence>
<reference evidence="5 6" key="1">
    <citation type="submission" date="2017-06" db="EMBL/GenBank/DDBJ databases">
        <title>Ant-infecting Ophiocordyceps genomes reveal a high diversity of potential behavioral manipulation genes and a possible major role for enterotoxins.</title>
        <authorList>
            <person name="De Bekker C."/>
            <person name="Evans H.C."/>
            <person name="Brachmann A."/>
            <person name="Hughes D.P."/>
        </authorList>
    </citation>
    <scope>NUCLEOTIDE SEQUENCE [LARGE SCALE GENOMIC DNA]</scope>
    <source>
        <strain evidence="5 6">Map16</strain>
    </source>
</reference>
<dbReference type="InterPro" id="IPR032466">
    <property type="entry name" value="Metal_Hydrolase"/>
</dbReference>
<evidence type="ECO:0000256" key="1">
    <source>
        <dbReference type="ARBA" id="ARBA00021364"/>
    </source>
</evidence>
<dbReference type="OrthoDB" id="3364440at2759"/>
<dbReference type="Pfam" id="PF04909">
    <property type="entry name" value="Amidohydro_2"/>
    <property type="match status" value="1"/>
</dbReference>
<feature type="domain" description="GS catalytic" evidence="4">
    <location>
        <begin position="483"/>
        <end position="717"/>
    </location>
</feature>
<dbReference type="Gene3D" id="3.20.20.140">
    <property type="entry name" value="Metal-dependent hydrolases"/>
    <property type="match status" value="1"/>
</dbReference>
<dbReference type="GO" id="GO:0004356">
    <property type="term" value="F:glutamine synthetase activity"/>
    <property type="evidence" value="ECO:0007669"/>
    <property type="project" value="InterPro"/>
</dbReference>
<dbReference type="EMBL" id="NJES01000892">
    <property type="protein sequence ID" value="PHH68757.1"/>
    <property type="molecule type" value="Genomic_DNA"/>
</dbReference>
<proteinExistence type="inferred from homology"/>
<protein>
    <recommendedName>
        <fullName evidence="1">Glutamine synthetase</fullName>
    </recommendedName>
</protein>
<dbReference type="Proteomes" id="UP000226431">
    <property type="component" value="Unassembled WGS sequence"/>
</dbReference>
<dbReference type="Pfam" id="PF00120">
    <property type="entry name" value="Gln-synt_C"/>
    <property type="match status" value="1"/>
</dbReference>
<dbReference type="STRING" id="2004952.A0A2C5YJ33"/>
<organism evidence="5 6">
    <name type="scientific">Ophiocordyceps camponoti-rufipedis</name>
    <dbReference type="NCBI Taxonomy" id="2004952"/>
    <lineage>
        <taxon>Eukaryota</taxon>
        <taxon>Fungi</taxon>
        <taxon>Dikarya</taxon>
        <taxon>Ascomycota</taxon>
        <taxon>Pezizomycotina</taxon>
        <taxon>Sordariomycetes</taxon>
        <taxon>Hypocreomycetidae</taxon>
        <taxon>Hypocreales</taxon>
        <taxon>Ophiocordycipitaceae</taxon>
        <taxon>Ophiocordyceps</taxon>
    </lineage>
</organism>
<gene>
    <name evidence="5" type="ORF">CDD80_7274</name>
</gene>
<dbReference type="Gene3D" id="3.30.590.10">
    <property type="entry name" value="Glutamine synthetase/guanido kinase, catalytic domain"/>
    <property type="match status" value="1"/>
</dbReference>
<dbReference type="GO" id="GO:0006542">
    <property type="term" value="P:glutamine biosynthetic process"/>
    <property type="evidence" value="ECO:0007669"/>
    <property type="project" value="InterPro"/>
</dbReference>
<evidence type="ECO:0000313" key="5">
    <source>
        <dbReference type="EMBL" id="PHH68757.1"/>
    </source>
</evidence>
<accession>A0A2C5YJ33</accession>
<keyword evidence="6" id="KW-1185">Reference proteome</keyword>
<evidence type="ECO:0000256" key="2">
    <source>
        <dbReference type="PROSITE-ProRule" id="PRU01331"/>
    </source>
</evidence>
<dbReference type="SUPFAM" id="SSF51556">
    <property type="entry name" value="Metallo-dependent hydrolases"/>
    <property type="match status" value="1"/>
</dbReference>
<dbReference type="AlphaFoldDB" id="A0A2C5YJ33"/>
<comment type="caution">
    <text evidence="5">The sequence shown here is derived from an EMBL/GenBank/DDBJ whole genome shotgun (WGS) entry which is preliminary data.</text>
</comment>
<dbReference type="PANTHER" id="PTHR43383:SF2">
    <property type="entry name" value="AMIDOHYDROLASE 2 FAMILY PROTEIN"/>
    <property type="match status" value="1"/>
</dbReference>